<comment type="caution">
    <text evidence="1">The sequence shown here is derived from an EMBL/GenBank/DDBJ whole genome shotgun (WGS) entry which is preliminary data.</text>
</comment>
<accession>A0ACB9RUX5</accession>
<evidence type="ECO:0000313" key="1">
    <source>
        <dbReference type="EMBL" id="KAI4382223.1"/>
    </source>
</evidence>
<dbReference type="EMBL" id="CM042882">
    <property type="protein sequence ID" value="KAI4382223.1"/>
    <property type="molecule type" value="Genomic_DNA"/>
</dbReference>
<sequence>MASLRLIACGFLMAALCFMLLNPTGGRNSGGPFSGETSLTTDLKKMLKGRMLKGGGGNHQLVAAAKGGNGRDVLNEELRMAPSGPDPLHHHGAGPKKPQLP</sequence>
<name>A0ACB9RUX5_9MYRT</name>
<gene>
    <name evidence="1" type="ORF">MLD38_008212</name>
</gene>
<dbReference type="Proteomes" id="UP001057402">
    <property type="component" value="Chromosome 3"/>
</dbReference>
<proteinExistence type="predicted"/>
<organism evidence="1 2">
    <name type="scientific">Melastoma candidum</name>
    <dbReference type="NCBI Taxonomy" id="119954"/>
    <lineage>
        <taxon>Eukaryota</taxon>
        <taxon>Viridiplantae</taxon>
        <taxon>Streptophyta</taxon>
        <taxon>Embryophyta</taxon>
        <taxon>Tracheophyta</taxon>
        <taxon>Spermatophyta</taxon>
        <taxon>Magnoliopsida</taxon>
        <taxon>eudicotyledons</taxon>
        <taxon>Gunneridae</taxon>
        <taxon>Pentapetalae</taxon>
        <taxon>rosids</taxon>
        <taxon>malvids</taxon>
        <taxon>Myrtales</taxon>
        <taxon>Melastomataceae</taxon>
        <taxon>Melastomatoideae</taxon>
        <taxon>Melastomateae</taxon>
        <taxon>Melastoma</taxon>
    </lineage>
</organism>
<keyword evidence="2" id="KW-1185">Reference proteome</keyword>
<evidence type="ECO:0000313" key="2">
    <source>
        <dbReference type="Proteomes" id="UP001057402"/>
    </source>
</evidence>
<protein>
    <submittedName>
        <fullName evidence="1">Uncharacterized protein</fullName>
    </submittedName>
</protein>
<reference evidence="2" key="1">
    <citation type="journal article" date="2023" name="Front. Plant Sci.">
        <title>Chromosomal-level genome assembly of Melastoma candidum provides insights into trichome evolution.</title>
        <authorList>
            <person name="Zhong Y."/>
            <person name="Wu W."/>
            <person name="Sun C."/>
            <person name="Zou P."/>
            <person name="Liu Y."/>
            <person name="Dai S."/>
            <person name="Zhou R."/>
        </authorList>
    </citation>
    <scope>NUCLEOTIDE SEQUENCE [LARGE SCALE GENOMIC DNA]</scope>
</reference>